<dbReference type="EMBL" id="JBJKFK010005546">
    <property type="protein sequence ID" value="KAL3308267.1"/>
    <property type="molecule type" value="Genomic_DNA"/>
</dbReference>
<dbReference type="InterPro" id="IPR036880">
    <property type="entry name" value="Kunitz_BPTI_sf"/>
</dbReference>
<dbReference type="SUPFAM" id="SSF57362">
    <property type="entry name" value="BPTI-like"/>
    <property type="match status" value="3"/>
</dbReference>
<dbReference type="Pfam" id="PF00014">
    <property type="entry name" value="Kunitz_BPTI"/>
    <property type="match status" value="1"/>
</dbReference>
<keyword evidence="1" id="KW-1015">Disulfide bond</keyword>
<dbReference type="InterPro" id="IPR050098">
    <property type="entry name" value="TFPI/VKTCI-like"/>
</dbReference>
<protein>
    <recommendedName>
        <fullName evidence="2">BPTI/Kunitz inhibitor domain-containing protein</fullName>
    </recommendedName>
</protein>
<feature type="non-terminal residue" evidence="3">
    <location>
        <position position="325"/>
    </location>
</feature>
<evidence type="ECO:0000313" key="4">
    <source>
        <dbReference type="Proteomes" id="UP001626550"/>
    </source>
</evidence>
<dbReference type="Gene3D" id="4.10.410.10">
    <property type="entry name" value="Pancreatic trypsin inhibitor Kunitz domain"/>
    <property type="match status" value="3"/>
</dbReference>
<dbReference type="PANTHER" id="PTHR10083">
    <property type="entry name" value="KUNITZ-TYPE PROTEASE INHIBITOR-RELATED"/>
    <property type="match status" value="1"/>
</dbReference>
<gene>
    <name evidence="3" type="ORF">Ciccas_013203</name>
</gene>
<comment type="caution">
    <text evidence="3">The sequence shown here is derived from an EMBL/GenBank/DDBJ whole genome shotgun (WGS) entry which is preliminary data.</text>
</comment>
<evidence type="ECO:0000259" key="2">
    <source>
        <dbReference type="PROSITE" id="PS50279"/>
    </source>
</evidence>
<proteinExistence type="predicted"/>
<reference evidence="3 4" key="1">
    <citation type="submission" date="2024-11" db="EMBL/GenBank/DDBJ databases">
        <title>Adaptive evolution of stress response genes in parasites aligns with host niche diversity.</title>
        <authorList>
            <person name="Hahn C."/>
            <person name="Resl P."/>
        </authorList>
    </citation>
    <scope>NUCLEOTIDE SEQUENCE [LARGE SCALE GENOMIC DNA]</scope>
    <source>
        <strain evidence="3">EGGRZ-B1_66</strain>
        <tissue evidence="3">Body</tissue>
    </source>
</reference>
<dbReference type="InterPro" id="IPR002223">
    <property type="entry name" value="Kunitz_BPTI"/>
</dbReference>
<name>A0ABD2PL70_9PLAT</name>
<organism evidence="3 4">
    <name type="scientific">Cichlidogyrus casuarinus</name>
    <dbReference type="NCBI Taxonomy" id="1844966"/>
    <lineage>
        <taxon>Eukaryota</taxon>
        <taxon>Metazoa</taxon>
        <taxon>Spiralia</taxon>
        <taxon>Lophotrochozoa</taxon>
        <taxon>Platyhelminthes</taxon>
        <taxon>Monogenea</taxon>
        <taxon>Monopisthocotylea</taxon>
        <taxon>Dactylogyridea</taxon>
        <taxon>Ancyrocephalidae</taxon>
        <taxon>Cichlidogyrus</taxon>
    </lineage>
</organism>
<feature type="domain" description="BPTI/Kunitz inhibitor" evidence="2">
    <location>
        <begin position="73"/>
        <end position="119"/>
    </location>
</feature>
<dbReference type="PANTHER" id="PTHR10083:SF374">
    <property type="entry name" value="BPTI_KUNITZ INHIBITOR DOMAIN-CONTAINING PROTEIN"/>
    <property type="match status" value="1"/>
</dbReference>
<dbReference type="AlphaFoldDB" id="A0ABD2PL70"/>
<evidence type="ECO:0000313" key="3">
    <source>
        <dbReference type="EMBL" id="KAL3308267.1"/>
    </source>
</evidence>
<dbReference type="Proteomes" id="UP001626550">
    <property type="component" value="Unassembled WGS sequence"/>
</dbReference>
<dbReference type="PROSITE" id="PS50279">
    <property type="entry name" value="BPTI_KUNITZ_2"/>
    <property type="match status" value="1"/>
</dbReference>
<feature type="non-terminal residue" evidence="3">
    <location>
        <position position="1"/>
    </location>
</feature>
<sequence>KLAKRNINQAYFDRLTGTCQWYLTSDCLEGNETSNVFANIEICENVCAAAKKDLQLKVDICSSLPAEITGSIGDHCVTAVDQRRWFYDQKLGICLQFIYTNCAPVQNTFLTQNECQLICQQNGPQNSINRIIARLKELTPLKSHALMLINLFWYFDMSRDAQDCVSDYGPLAVKADRIYHSRKECLTAHYEEARCPDEARERWTPRELDVKEPCISYNRQVLAKDAKAPMQTKYFFDRNLHECIKIDYRGLGVESTLYDDETSCTLSCKHRLDKGMIHNTLQQKCKETFNPTCLTQSFDQDALEVYYKKTEYSCTWGRWDLKRPG</sequence>
<accession>A0ABD2PL70</accession>
<dbReference type="SMART" id="SM00131">
    <property type="entry name" value="KU"/>
    <property type="match status" value="1"/>
</dbReference>
<evidence type="ECO:0000256" key="1">
    <source>
        <dbReference type="ARBA" id="ARBA00023157"/>
    </source>
</evidence>
<keyword evidence="4" id="KW-1185">Reference proteome</keyword>